<dbReference type="GO" id="GO:0005737">
    <property type="term" value="C:cytoplasm"/>
    <property type="evidence" value="ECO:0007669"/>
    <property type="project" value="TreeGrafter"/>
</dbReference>
<dbReference type="SUPFAM" id="SSF55729">
    <property type="entry name" value="Acyl-CoA N-acyltransferases (Nat)"/>
    <property type="match status" value="1"/>
</dbReference>
<dbReference type="PROSITE" id="PS51186">
    <property type="entry name" value="GNAT"/>
    <property type="match status" value="1"/>
</dbReference>
<dbReference type="InterPro" id="IPR000182">
    <property type="entry name" value="GNAT_dom"/>
</dbReference>
<dbReference type="PANTHER" id="PTHR43441:SF12">
    <property type="entry name" value="RIBOSOMAL N-ACETYLTRANSFERASE YDAF-RELATED"/>
    <property type="match status" value="1"/>
</dbReference>
<sequence length="192" mass="22457">MLALPLLKSHSRPGLELRPLEEHDAAPLALLIERNREHLRTWLGWLDGEWNPERLRMQIRAGRRRSLEGHGLELAIWFEQRLIGRISFNEIHAHHRRASVGYWVDRDAEGRGLVTAACRLLVHYGFTELQLERIEIRCAAGNLRSQGVPKRLGFQLEGVLRHNERLYDRYVDHVVFSMRREEWAQAPGTLRP</sequence>
<dbReference type="EC" id="2.3.1.-" evidence="2"/>
<dbReference type="Proteomes" id="UP000569951">
    <property type="component" value="Unassembled WGS sequence"/>
</dbReference>
<protein>
    <submittedName>
        <fullName evidence="2">Ribosomal-protein-serine acetyltransferase</fullName>
        <ecNumber evidence="2">2.3.1.-</ecNumber>
    </submittedName>
</protein>
<dbReference type="GO" id="GO:1990189">
    <property type="term" value="F:protein N-terminal-serine acetyltransferase activity"/>
    <property type="evidence" value="ECO:0007669"/>
    <property type="project" value="TreeGrafter"/>
</dbReference>
<dbReference type="Pfam" id="PF13302">
    <property type="entry name" value="Acetyltransf_3"/>
    <property type="match status" value="1"/>
</dbReference>
<dbReference type="RefSeq" id="WP_183987574.1">
    <property type="nucleotide sequence ID" value="NZ_JACHHG010000008.1"/>
</dbReference>
<keyword evidence="2" id="KW-0012">Acyltransferase</keyword>
<gene>
    <name evidence="2" type="ORF">HNR42_002246</name>
</gene>
<keyword evidence="3" id="KW-1185">Reference proteome</keyword>
<dbReference type="EMBL" id="JACHHG010000008">
    <property type="protein sequence ID" value="MBB6098811.1"/>
    <property type="molecule type" value="Genomic_DNA"/>
</dbReference>
<evidence type="ECO:0000259" key="1">
    <source>
        <dbReference type="PROSITE" id="PS51186"/>
    </source>
</evidence>
<keyword evidence="2" id="KW-0808">Transferase</keyword>
<dbReference type="Gene3D" id="3.40.630.30">
    <property type="match status" value="1"/>
</dbReference>
<evidence type="ECO:0000313" key="3">
    <source>
        <dbReference type="Proteomes" id="UP000569951"/>
    </source>
</evidence>
<organism evidence="2 3">
    <name type="scientific">Deinobacterium chartae</name>
    <dbReference type="NCBI Taxonomy" id="521158"/>
    <lineage>
        <taxon>Bacteria</taxon>
        <taxon>Thermotogati</taxon>
        <taxon>Deinococcota</taxon>
        <taxon>Deinococci</taxon>
        <taxon>Deinococcales</taxon>
        <taxon>Deinococcaceae</taxon>
        <taxon>Deinobacterium</taxon>
    </lineage>
</organism>
<dbReference type="PANTHER" id="PTHR43441">
    <property type="entry name" value="RIBOSOMAL-PROTEIN-SERINE ACETYLTRANSFERASE"/>
    <property type="match status" value="1"/>
</dbReference>
<name>A0A841HZ53_9DEIO</name>
<dbReference type="GO" id="GO:0008999">
    <property type="term" value="F:protein-N-terminal-alanine acetyltransferase activity"/>
    <property type="evidence" value="ECO:0007669"/>
    <property type="project" value="TreeGrafter"/>
</dbReference>
<accession>A0A841HZ53</accession>
<feature type="domain" description="N-acetyltransferase" evidence="1">
    <location>
        <begin position="15"/>
        <end position="181"/>
    </location>
</feature>
<evidence type="ECO:0000313" key="2">
    <source>
        <dbReference type="EMBL" id="MBB6098811.1"/>
    </source>
</evidence>
<dbReference type="InterPro" id="IPR016181">
    <property type="entry name" value="Acyl_CoA_acyltransferase"/>
</dbReference>
<dbReference type="AlphaFoldDB" id="A0A841HZ53"/>
<dbReference type="InterPro" id="IPR051908">
    <property type="entry name" value="Ribosomal_N-acetyltransferase"/>
</dbReference>
<reference evidence="2 3" key="1">
    <citation type="submission" date="2020-08" db="EMBL/GenBank/DDBJ databases">
        <title>Genomic Encyclopedia of Type Strains, Phase IV (KMG-IV): sequencing the most valuable type-strain genomes for metagenomic binning, comparative biology and taxonomic classification.</title>
        <authorList>
            <person name="Goeker M."/>
        </authorList>
    </citation>
    <scope>NUCLEOTIDE SEQUENCE [LARGE SCALE GENOMIC DNA]</scope>
    <source>
        <strain evidence="2 3">DSM 21458</strain>
    </source>
</reference>
<proteinExistence type="predicted"/>
<comment type="caution">
    <text evidence="2">The sequence shown here is derived from an EMBL/GenBank/DDBJ whole genome shotgun (WGS) entry which is preliminary data.</text>
</comment>